<dbReference type="Pfam" id="PF08665">
    <property type="entry name" value="PglZ"/>
    <property type="match status" value="1"/>
</dbReference>
<name>A0ABV1IH40_9ACTN</name>
<protein>
    <submittedName>
        <fullName evidence="1">BREX-1 system phosphatase PglZ type A</fullName>
    </submittedName>
</protein>
<reference evidence="1 2" key="1">
    <citation type="submission" date="2024-04" db="EMBL/GenBank/DDBJ databases">
        <title>Human intestinal bacterial collection.</title>
        <authorList>
            <person name="Pauvert C."/>
            <person name="Hitch T.C.A."/>
            <person name="Clavel T."/>
        </authorList>
    </citation>
    <scope>NUCLEOTIDE SEQUENCE [LARGE SCALE GENOMIC DNA]</scope>
    <source>
        <strain evidence="1 2">CLA-AA-H197</strain>
    </source>
</reference>
<dbReference type="InterPro" id="IPR014060">
    <property type="entry name" value="PglZ"/>
</dbReference>
<keyword evidence="2" id="KW-1185">Reference proteome</keyword>
<gene>
    <name evidence="1" type="primary">pglZ</name>
    <name evidence="1" type="ORF">AAAT05_07655</name>
</gene>
<evidence type="ECO:0000313" key="1">
    <source>
        <dbReference type="EMBL" id="MEQ2638212.1"/>
    </source>
</evidence>
<evidence type="ECO:0000313" key="2">
    <source>
        <dbReference type="Proteomes" id="UP001478817"/>
    </source>
</evidence>
<dbReference type="InterPro" id="IPR017850">
    <property type="entry name" value="Alkaline_phosphatase_core_sf"/>
</dbReference>
<dbReference type="NCBIfam" id="TIGR02687">
    <property type="entry name" value="BREX-1 system phosphatase PglZ type A"/>
    <property type="match status" value="1"/>
</dbReference>
<sequence length="898" mass="96637">MARIDVMDQLRARFLEPLPAGAARRVIVWHDSDGEFEDRFDELATEGFDGAGVQDGVMPASEGFLRPVRFVKAEDGSLFSAKKIIARDDVTSDILLYRRCGRGCLEGDWLADVELYADHFQADYLSLLADELGVANPDDVREALAAHKSFFSAKTRVRKFRECVPAAATAEDVERGVLAVTLGGGTPESATVGAIARGALCVLLREGADGLSKLLGKYDAAAALASFLERFLGYDGPLCEKGALESLASHVLLTAASSQVSPEALKGLEGHIVAQFAPSCVAVLREWAGVGERELEDLYDVCRLVEGECGLPARFSSMAVAELGELDVFPCVDEAILGSLLSSMAHGSDRASEAHAACSRRRGLCWYGLTSCYYDLLGTIADMAEFRQAHAGGFHLGRPGEVWEAYTSDWCAMDSAYRRMRVAYEACLLEGNDAVEEPARLAASWAEDLYANWFLSESNACWAAACAPEWADCGYVEDAPRQEGFYWHVLPEYAGSAKTCVVIVSDALRYEVAVDIASGLERERGGVVKVGSMQAVFPSVTECGMPALLPHNSLALSSDGSEVLADGMPTGSTQQRESMTRSVISSARALRAEDFLSLPAAERKTLLKGSELVYLYHNKIDATGESLATESDVFDACSDAIEDLVGLARRVCADAPSARVVITADHGFLYTAREIQESQKVGGDDLPAPPILRGKRHLVVSGSDEGCVDDEDRSLLIPVSMGRLGSDALGFSPRGAVRIKSPGGTSRYVHGGLSLQELCVPVVGFWRVRAGSKDFEDTALASVRVLGEGRRITNSLFSIELIQDEPAVGKVLPAEYELCFTDSSGNAMSDVVAVRADLASANPQDRVTKVRFAIRVAAGLPSKGICILVCRQRDNGAVAWREEYKLDIAFAALDVFGF</sequence>
<organism evidence="1 2">
    <name type="scientific">Paratractidigestivibacter faecalis</name>
    <dbReference type="NCBI Taxonomy" id="2292441"/>
    <lineage>
        <taxon>Bacteria</taxon>
        <taxon>Bacillati</taxon>
        <taxon>Actinomycetota</taxon>
        <taxon>Coriobacteriia</taxon>
        <taxon>Coriobacteriales</taxon>
        <taxon>Atopobiaceae</taxon>
        <taxon>Paratractidigestivibacter</taxon>
    </lineage>
</organism>
<dbReference type="Proteomes" id="UP001478817">
    <property type="component" value="Unassembled WGS sequence"/>
</dbReference>
<accession>A0ABV1IH40</accession>
<proteinExistence type="predicted"/>
<dbReference type="EMBL" id="JBBNGS010000014">
    <property type="protein sequence ID" value="MEQ2638212.1"/>
    <property type="molecule type" value="Genomic_DNA"/>
</dbReference>
<dbReference type="SUPFAM" id="SSF53649">
    <property type="entry name" value="Alkaline phosphatase-like"/>
    <property type="match status" value="1"/>
</dbReference>
<comment type="caution">
    <text evidence="1">The sequence shown here is derived from an EMBL/GenBank/DDBJ whole genome shotgun (WGS) entry which is preliminary data.</text>
</comment>
<dbReference type="RefSeq" id="WP_349182845.1">
    <property type="nucleotide sequence ID" value="NZ_JBBNGS010000014.1"/>
</dbReference>